<feature type="region of interest" description="Disordered" evidence="1">
    <location>
        <begin position="8"/>
        <end position="55"/>
    </location>
</feature>
<evidence type="ECO:0000313" key="3">
    <source>
        <dbReference type="Proteomes" id="UP000596660"/>
    </source>
</evidence>
<dbReference type="RefSeq" id="XP_021722201.1">
    <property type="nucleotide sequence ID" value="XM_021866509.1"/>
</dbReference>
<name>A0A803M984_CHEQI</name>
<feature type="compositionally biased region" description="Basic and acidic residues" evidence="1">
    <location>
        <begin position="117"/>
        <end position="158"/>
    </location>
</feature>
<feature type="region of interest" description="Disordered" evidence="1">
    <location>
        <begin position="228"/>
        <end position="315"/>
    </location>
</feature>
<dbReference type="AlphaFoldDB" id="A0A803M984"/>
<accession>A0A803M984</accession>
<protein>
    <submittedName>
        <fullName evidence="2">Uncharacterized protein</fullName>
    </submittedName>
</protein>
<dbReference type="GO" id="GO:0007142">
    <property type="term" value="P:male meiosis II"/>
    <property type="evidence" value="ECO:0007669"/>
    <property type="project" value="InterPro"/>
</dbReference>
<dbReference type="PANTHER" id="PTHR33318:SF4">
    <property type="entry name" value="OS04G0511700 PROTEIN"/>
    <property type="match status" value="1"/>
</dbReference>
<dbReference type="PANTHER" id="PTHR33318">
    <property type="entry name" value="ASPARTYL/GLUTAMYL-TRNA(ASN/GLN) AMIDOTRANSFERASE SUBUNIT"/>
    <property type="match status" value="1"/>
</dbReference>
<feature type="region of interest" description="Disordered" evidence="1">
    <location>
        <begin position="504"/>
        <end position="524"/>
    </location>
</feature>
<dbReference type="EnsemblPlants" id="AUR62025460-RA">
    <property type="protein sequence ID" value="AUR62025460-RA:cds"/>
    <property type="gene ID" value="AUR62025460"/>
</dbReference>
<reference evidence="2" key="1">
    <citation type="journal article" date="2017" name="Nature">
        <title>The genome of Chenopodium quinoa.</title>
        <authorList>
            <person name="Jarvis D.E."/>
            <person name="Ho Y.S."/>
            <person name="Lightfoot D.J."/>
            <person name="Schmoeckel S.M."/>
            <person name="Li B."/>
            <person name="Borm T.J.A."/>
            <person name="Ohyanagi H."/>
            <person name="Mineta K."/>
            <person name="Michell C.T."/>
            <person name="Saber N."/>
            <person name="Kharbatia N.M."/>
            <person name="Rupper R.R."/>
            <person name="Sharp A.R."/>
            <person name="Dally N."/>
            <person name="Boughton B.A."/>
            <person name="Woo Y.H."/>
            <person name="Gao G."/>
            <person name="Schijlen E.G.W.M."/>
            <person name="Guo X."/>
            <person name="Momin A.A."/>
            <person name="Negrao S."/>
            <person name="Al-Babili S."/>
            <person name="Gehring C."/>
            <person name="Roessner U."/>
            <person name="Jung C."/>
            <person name="Murphy K."/>
            <person name="Arold S.T."/>
            <person name="Gojobori T."/>
            <person name="van der Linden C.G."/>
            <person name="van Loo E.N."/>
            <person name="Jellen E.N."/>
            <person name="Maughan P.J."/>
            <person name="Tester M."/>
        </authorList>
    </citation>
    <scope>NUCLEOTIDE SEQUENCE [LARGE SCALE GENOMIC DNA]</scope>
    <source>
        <strain evidence="2">cv. PI 614886</strain>
    </source>
</reference>
<dbReference type="InterPro" id="IPR039300">
    <property type="entry name" value="JASON"/>
</dbReference>
<keyword evidence="3" id="KW-1185">Reference proteome</keyword>
<feature type="compositionally biased region" description="Polar residues" evidence="1">
    <location>
        <begin position="254"/>
        <end position="284"/>
    </location>
</feature>
<feature type="region of interest" description="Disordered" evidence="1">
    <location>
        <begin position="102"/>
        <end position="161"/>
    </location>
</feature>
<dbReference type="KEGG" id="cqi:110689727"/>
<proteinExistence type="predicted"/>
<feature type="compositionally biased region" description="Acidic residues" evidence="1">
    <location>
        <begin position="287"/>
        <end position="315"/>
    </location>
</feature>
<reference evidence="2" key="2">
    <citation type="submission" date="2021-03" db="UniProtKB">
        <authorList>
            <consortium name="EnsemblPlants"/>
        </authorList>
    </citation>
    <scope>IDENTIFICATION</scope>
</reference>
<dbReference type="OrthoDB" id="1925835at2759"/>
<feature type="compositionally biased region" description="Low complexity" evidence="1">
    <location>
        <begin position="504"/>
        <end position="513"/>
    </location>
</feature>
<evidence type="ECO:0000313" key="2">
    <source>
        <dbReference type="EnsemblPlants" id="AUR62025460-RA:cds"/>
    </source>
</evidence>
<sequence length="589" mass="65781">MGCFLGCFGSSKDEPKRRKNTHFVSHQNPPTQDVRNQYNPVYPTPTSFPNRELVGKPIDLQVPKSCIKNKIEEKEQLSLTNKNRLEDQLSLGTHKKVIFDSDVKPEEQLSSGSQKKVTFDSDVKPDEQLSSDSRKKVTFDSDVKPEEQLSSESQKKVSFDSYVEPEEHLTLGTVNKVGLDLNVKSEEQLSSGVRKKVTFDSNVRPEEQLSSGTRKKVTFDSNVKEYEHISYGEPPEVVEESELGGEKVVDECSTKPTNSSSISEGNSTLSSLGSFPPNNRYQNCRESDDEDEELDCQVSDLEDDGDDDDEEEVYDDEYSDDEYHLRQVHDFSCSSVESRTKSSGTCFVNDGLNDHMDLDSLERDAETPVVFNRGARDRAGYVHSVLNPVENTAQWKYVKVKGPPLMKEQKENCLVDLSFQHSSSKSKAISDEPKHEVAVDASLSTWIVSSQKTPPGKAAPINMEPILSGASAFSSHGSNSVRSQGERPILGALTFEELKQFSAISSPRKSPSRSPDERPLLGTVGVHWNDRTPVEDSGSVSSFKGIPNTTRKYREDNRVNWHSTPFETRLERALNKGAAENHASRRVCL</sequence>
<dbReference type="Proteomes" id="UP000596660">
    <property type="component" value="Unplaced"/>
</dbReference>
<evidence type="ECO:0000256" key="1">
    <source>
        <dbReference type="SAM" id="MobiDB-lite"/>
    </source>
</evidence>
<dbReference type="Gramene" id="AUR62025460-RA">
    <property type="protein sequence ID" value="AUR62025460-RA:cds"/>
    <property type="gene ID" value="AUR62025460"/>
</dbReference>
<organism evidence="2 3">
    <name type="scientific">Chenopodium quinoa</name>
    <name type="common">Quinoa</name>
    <dbReference type="NCBI Taxonomy" id="63459"/>
    <lineage>
        <taxon>Eukaryota</taxon>
        <taxon>Viridiplantae</taxon>
        <taxon>Streptophyta</taxon>
        <taxon>Embryophyta</taxon>
        <taxon>Tracheophyta</taxon>
        <taxon>Spermatophyta</taxon>
        <taxon>Magnoliopsida</taxon>
        <taxon>eudicotyledons</taxon>
        <taxon>Gunneridae</taxon>
        <taxon>Pentapetalae</taxon>
        <taxon>Caryophyllales</taxon>
        <taxon>Chenopodiaceae</taxon>
        <taxon>Chenopodioideae</taxon>
        <taxon>Atripliceae</taxon>
        <taxon>Chenopodium</taxon>
    </lineage>
</organism>
<dbReference type="GeneID" id="110689727"/>
<feature type="compositionally biased region" description="Polar residues" evidence="1">
    <location>
        <begin position="22"/>
        <end position="49"/>
    </location>
</feature>
<gene>
    <name evidence="2" type="primary">LOC110689727</name>
</gene>
<feature type="compositionally biased region" description="Basic and acidic residues" evidence="1">
    <location>
        <begin position="244"/>
        <end position="253"/>
    </location>
</feature>